<sequence length="173" mass="19698">MRVPLTVEADWDERTRTTLDRLGRQNIFTTLAHHPDLLHRWLVFGRHVLAGSTLPARERELVILRTGWRCGSEYEFAQHRKLGEEAGLTRPEIDKVASDATDWPERDLVLLRATDQLVATHTMDDSLWAALCRDWTLQQAMDIVFAVGQYTLVSTALNTFQVALDEGLEGFPS</sequence>
<dbReference type="InterPro" id="IPR003779">
    <property type="entry name" value="CMD-like"/>
</dbReference>
<dbReference type="Pfam" id="PF02627">
    <property type="entry name" value="CMD"/>
    <property type="match status" value="1"/>
</dbReference>
<dbReference type="RefSeq" id="WP_195132285.1">
    <property type="nucleotide sequence ID" value="NZ_JADLQX010000023.1"/>
</dbReference>
<evidence type="ECO:0000259" key="1">
    <source>
        <dbReference type="Pfam" id="PF02627"/>
    </source>
</evidence>
<reference evidence="2 3" key="1">
    <citation type="submission" date="2020-10" db="EMBL/GenBank/DDBJ databases">
        <title>Identification of Nocardia species via Next-generation sequencing and recognition of intraspecies genetic diversity.</title>
        <authorList>
            <person name="Li P."/>
            <person name="Li P."/>
            <person name="Lu B."/>
        </authorList>
    </citation>
    <scope>NUCLEOTIDE SEQUENCE [LARGE SCALE GENOMIC DNA]</scope>
    <source>
        <strain evidence="2 3">BJ06-0157</strain>
    </source>
</reference>
<dbReference type="Gene3D" id="1.20.1290.10">
    <property type="entry name" value="AhpD-like"/>
    <property type="match status" value="1"/>
</dbReference>
<feature type="domain" description="Carboxymuconolactone decarboxylase-like" evidence="1">
    <location>
        <begin position="35"/>
        <end position="100"/>
    </location>
</feature>
<keyword evidence="3" id="KW-1185">Reference proteome</keyword>
<organism evidence="2 3">
    <name type="scientific">Nocardia amamiensis</name>
    <dbReference type="NCBI Taxonomy" id="404578"/>
    <lineage>
        <taxon>Bacteria</taxon>
        <taxon>Bacillati</taxon>
        <taxon>Actinomycetota</taxon>
        <taxon>Actinomycetes</taxon>
        <taxon>Mycobacteriales</taxon>
        <taxon>Nocardiaceae</taxon>
        <taxon>Nocardia</taxon>
    </lineage>
</organism>
<evidence type="ECO:0000313" key="3">
    <source>
        <dbReference type="Proteomes" id="UP000702209"/>
    </source>
</evidence>
<dbReference type="PANTHER" id="PTHR34846:SF5">
    <property type="entry name" value="CARBOXYMUCONOLACTONE DECARBOXYLASE-LIKE DOMAIN-CONTAINING PROTEIN"/>
    <property type="match status" value="1"/>
</dbReference>
<accession>A0ABS0CWU1</accession>
<dbReference type="Proteomes" id="UP000702209">
    <property type="component" value="Unassembled WGS sequence"/>
</dbReference>
<proteinExistence type="predicted"/>
<name>A0ABS0CWU1_9NOCA</name>
<protein>
    <submittedName>
        <fullName evidence="2">Carboxymuconolactone decarboxylase family protein</fullName>
    </submittedName>
</protein>
<dbReference type="EMBL" id="JADLQX010000023">
    <property type="protein sequence ID" value="MBF6301060.1"/>
    <property type="molecule type" value="Genomic_DNA"/>
</dbReference>
<gene>
    <name evidence="2" type="ORF">IU459_26455</name>
</gene>
<evidence type="ECO:0000313" key="2">
    <source>
        <dbReference type="EMBL" id="MBF6301060.1"/>
    </source>
</evidence>
<dbReference type="PANTHER" id="PTHR34846">
    <property type="entry name" value="4-CARBOXYMUCONOLACTONE DECARBOXYLASE FAMILY PROTEIN (AFU_ORTHOLOGUE AFUA_6G11590)"/>
    <property type="match status" value="1"/>
</dbReference>
<comment type="caution">
    <text evidence="2">The sequence shown here is derived from an EMBL/GenBank/DDBJ whole genome shotgun (WGS) entry which is preliminary data.</text>
</comment>
<dbReference type="InterPro" id="IPR029032">
    <property type="entry name" value="AhpD-like"/>
</dbReference>
<dbReference type="SUPFAM" id="SSF69118">
    <property type="entry name" value="AhpD-like"/>
    <property type="match status" value="1"/>
</dbReference>